<dbReference type="PROSITE" id="PS51257">
    <property type="entry name" value="PROKAR_LIPOPROTEIN"/>
    <property type="match status" value="1"/>
</dbReference>
<dbReference type="GO" id="GO:0020037">
    <property type="term" value="F:heme binding"/>
    <property type="evidence" value="ECO:0007669"/>
    <property type="project" value="InterPro"/>
</dbReference>
<evidence type="ECO:0000256" key="4">
    <source>
        <dbReference type="PROSITE-ProRule" id="PRU00433"/>
    </source>
</evidence>
<dbReference type="SUPFAM" id="SSF46626">
    <property type="entry name" value="Cytochrome c"/>
    <property type="match status" value="1"/>
</dbReference>
<dbReference type="PIRSF" id="PIRSF028099">
    <property type="entry name" value="DUF1111"/>
    <property type="match status" value="1"/>
</dbReference>
<evidence type="ECO:0000259" key="7">
    <source>
        <dbReference type="PROSITE" id="PS51007"/>
    </source>
</evidence>
<accession>A0A0H4X4N6</accession>
<name>A0A0H4X4N6_9BACT</name>
<feature type="region of interest" description="Disordered" evidence="5">
    <location>
        <begin position="21"/>
        <end position="70"/>
    </location>
</feature>
<keyword evidence="3 4" id="KW-0408">Iron</keyword>
<evidence type="ECO:0000256" key="2">
    <source>
        <dbReference type="ARBA" id="ARBA00022723"/>
    </source>
</evidence>
<keyword evidence="6" id="KW-0732">Signal</keyword>
<dbReference type="GO" id="GO:0046872">
    <property type="term" value="F:metal ion binding"/>
    <property type="evidence" value="ECO:0007669"/>
    <property type="project" value="UniProtKB-KW"/>
</dbReference>
<dbReference type="PROSITE" id="PS51007">
    <property type="entry name" value="CYTC"/>
    <property type="match status" value="1"/>
</dbReference>
<protein>
    <submittedName>
        <fullName evidence="8">Putative thiol oxidoreductase</fullName>
    </submittedName>
</protein>
<feature type="domain" description="Cytochrome c" evidence="7">
    <location>
        <begin position="355"/>
        <end position="487"/>
    </location>
</feature>
<dbReference type="RefSeq" id="WP_002633705.1">
    <property type="nucleotide sequence ID" value="NZ_CP012109.1"/>
</dbReference>
<dbReference type="GO" id="GO:0009055">
    <property type="term" value="F:electron transfer activity"/>
    <property type="evidence" value="ECO:0007669"/>
    <property type="project" value="InterPro"/>
</dbReference>
<evidence type="ECO:0000256" key="6">
    <source>
        <dbReference type="SAM" id="SignalP"/>
    </source>
</evidence>
<dbReference type="InterPro" id="IPR036909">
    <property type="entry name" value="Cyt_c-like_dom_sf"/>
</dbReference>
<reference evidence="8 9" key="1">
    <citation type="journal article" date="2016" name="PLoS ONE">
        <title>Complete Genome Sequence and Comparative Genomics of a Novel Myxobacterium Myxococcus hansupus.</title>
        <authorList>
            <person name="Sharma G."/>
            <person name="Narwani T."/>
            <person name="Subramanian S."/>
        </authorList>
    </citation>
    <scope>NUCLEOTIDE SEQUENCE [LARGE SCALE GENOMIC DNA]</scope>
    <source>
        <strain evidence="9">mixupus</strain>
    </source>
</reference>
<feature type="signal peptide" evidence="6">
    <location>
        <begin position="1"/>
        <end position="24"/>
    </location>
</feature>
<dbReference type="InterPro" id="IPR051395">
    <property type="entry name" value="Cytochrome_c_Peroxidase/MauG"/>
</dbReference>
<dbReference type="Proteomes" id="UP000009026">
    <property type="component" value="Chromosome"/>
</dbReference>
<gene>
    <name evidence="8" type="ORF">A176_007588</name>
</gene>
<dbReference type="Gene3D" id="1.10.760.10">
    <property type="entry name" value="Cytochrome c-like domain"/>
    <property type="match status" value="1"/>
</dbReference>
<evidence type="ECO:0000256" key="5">
    <source>
        <dbReference type="SAM" id="MobiDB-lite"/>
    </source>
</evidence>
<organism evidence="8 9">
    <name type="scientific">Pseudomyxococcus hansupus</name>
    <dbReference type="NCBI Taxonomy" id="1297742"/>
    <lineage>
        <taxon>Bacteria</taxon>
        <taxon>Pseudomonadati</taxon>
        <taxon>Myxococcota</taxon>
        <taxon>Myxococcia</taxon>
        <taxon>Myxococcales</taxon>
        <taxon>Cystobacterineae</taxon>
        <taxon>Myxococcaceae</taxon>
        <taxon>Pseudomyxococcus</taxon>
    </lineage>
</organism>
<dbReference type="STRING" id="1297742.A176_007588"/>
<dbReference type="PANTHER" id="PTHR30600:SF4">
    <property type="entry name" value="CYTOCHROME C DOMAIN-CONTAINING PROTEIN"/>
    <property type="match status" value="1"/>
</dbReference>
<dbReference type="eggNOG" id="COG3488">
    <property type="taxonomic scope" value="Bacteria"/>
</dbReference>
<dbReference type="EMBL" id="CP012109">
    <property type="protein sequence ID" value="AKQ70676.1"/>
    <property type="molecule type" value="Genomic_DNA"/>
</dbReference>
<evidence type="ECO:0000313" key="8">
    <source>
        <dbReference type="EMBL" id="AKQ70676.1"/>
    </source>
</evidence>
<dbReference type="AlphaFoldDB" id="A0A0H4X4N6"/>
<proteinExistence type="predicted"/>
<dbReference type="PATRIC" id="fig|1297742.4.peg.7720"/>
<keyword evidence="2 4" id="KW-0479">Metal-binding</keyword>
<keyword evidence="9" id="KW-1185">Reference proteome</keyword>
<feature type="compositionally biased region" description="Pro residues" evidence="5">
    <location>
        <begin position="27"/>
        <end position="49"/>
    </location>
</feature>
<evidence type="ECO:0000256" key="1">
    <source>
        <dbReference type="ARBA" id="ARBA00022617"/>
    </source>
</evidence>
<evidence type="ECO:0000256" key="3">
    <source>
        <dbReference type="ARBA" id="ARBA00023004"/>
    </source>
</evidence>
<dbReference type="KEGG" id="mym:A176_007588"/>
<keyword evidence="1 4" id="KW-0349">Heme</keyword>
<dbReference type="Pfam" id="PF06537">
    <property type="entry name" value="DHOR"/>
    <property type="match status" value="2"/>
</dbReference>
<sequence length="487" mass="52307">MRGRHLPWGLLLCAFGLGACGGGATDTPPPRPPPTEEPPPPPPPPPPPYEGVEEGEDRPGGDTSLATSGTLSFTRPAANLTLARRAEFFVGEAVFQADWFPAPHAQAERDGLGPLFHSVSCLACHLGNGRGRPPEEGEVADTLLVRLSIPGVDTHGGPLPEPTYGDQLQPRGIPGVPAEGRARMRWTEVPGTFEDGAPYTLLQPELLLVDLAHGPLAPDTRTSARVAQPMMGLGLLAAVSEDTWLEWADPEDANGDGISGRPNRVWSAREGRAVLGRFGWKANQPDLEHQNAAAFLGDLGLTTSLFPQENCGAAQTACLAAPTGGRPEVSERQRQAMDFYTHTLAVPVRERVDAPDVLRGKSLFHRAGCARCHRPSLVTGTLEGYPELSSQRIWPYTDGLLHDMGEALADGREDFLATGREWRTPPLWGLGRTREAGGHTRLLHDGRARSPMEAILWHGGEAASAREAVRRLSAAERDALIAFLDSL</sequence>
<dbReference type="InterPro" id="IPR009056">
    <property type="entry name" value="Cyt_c-like_dom"/>
</dbReference>
<feature type="chain" id="PRO_5005212323" evidence="6">
    <location>
        <begin position="25"/>
        <end position="487"/>
    </location>
</feature>
<dbReference type="GO" id="GO:0004130">
    <property type="term" value="F:cytochrome-c peroxidase activity"/>
    <property type="evidence" value="ECO:0007669"/>
    <property type="project" value="TreeGrafter"/>
</dbReference>
<evidence type="ECO:0000313" key="9">
    <source>
        <dbReference type="Proteomes" id="UP000009026"/>
    </source>
</evidence>
<dbReference type="InterPro" id="IPR010538">
    <property type="entry name" value="DHOR"/>
</dbReference>
<dbReference type="PANTHER" id="PTHR30600">
    <property type="entry name" value="CYTOCHROME C PEROXIDASE-RELATED"/>
    <property type="match status" value="1"/>
</dbReference>